<dbReference type="NCBIfam" id="TIGR00254">
    <property type="entry name" value="GGDEF"/>
    <property type="match status" value="1"/>
</dbReference>
<dbReference type="Gene3D" id="6.10.340.10">
    <property type="match status" value="1"/>
</dbReference>
<evidence type="ECO:0000256" key="1">
    <source>
        <dbReference type="SAM" id="Phobius"/>
    </source>
</evidence>
<keyword evidence="1" id="KW-0472">Membrane</keyword>
<dbReference type="PROSITE" id="PS50883">
    <property type="entry name" value="EAL"/>
    <property type="match status" value="1"/>
</dbReference>
<dbReference type="InterPro" id="IPR029150">
    <property type="entry name" value="dCache_3"/>
</dbReference>
<dbReference type="RefSeq" id="WP_336435569.1">
    <property type="nucleotide sequence ID" value="NZ_JBAWKS010000001.1"/>
</dbReference>
<dbReference type="Pfam" id="PF00672">
    <property type="entry name" value="HAMP"/>
    <property type="match status" value="1"/>
</dbReference>
<protein>
    <submittedName>
        <fullName evidence="5">EAL domain-containing protein</fullName>
    </submittedName>
</protein>
<dbReference type="Gene3D" id="3.30.70.270">
    <property type="match status" value="1"/>
</dbReference>
<dbReference type="SMART" id="SM00052">
    <property type="entry name" value="EAL"/>
    <property type="match status" value="1"/>
</dbReference>
<dbReference type="SUPFAM" id="SSF55073">
    <property type="entry name" value="Nucleotide cyclase"/>
    <property type="match status" value="1"/>
</dbReference>
<keyword evidence="1" id="KW-0812">Transmembrane</keyword>
<proteinExistence type="predicted"/>
<dbReference type="Pfam" id="PF00563">
    <property type="entry name" value="EAL"/>
    <property type="match status" value="1"/>
</dbReference>
<dbReference type="PANTHER" id="PTHR33121:SF70">
    <property type="entry name" value="SIGNALING PROTEIN YKOW"/>
    <property type="match status" value="1"/>
</dbReference>
<dbReference type="Proteomes" id="UP001382455">
    <property type="component" value="Unassembled WGS sequence"/>
</dbReference>
<dbReference type="Pfam" id="PF00990">
    <property type="entry name" value="GGDEF"/>
    <property type="match status" value="1"/>
</dbReference>
<dbReference type="InterPro" id="IPR043128">
    <property type="entry name" value="Rev_trsase/Diguanyl_cyclase"/>
</dbReference>
<dbReference type="CDD" id="cd06225">
    <property type="entry name" value="HAMP"/>
    <property type="match status" value="1"/>
</dbReference>
<dbReference type="SUPFAM" id="SSF158472">
    <property type="entry name" value="HAMP domain-like"/>
    <property type="match status" value="1"/>
</dbReference>
<dbReference type="EMBL" id="JBAWKS010000001">
    <property type="protein sequence ID" value="MEI4550345.1"/>
    <property type="molecule type" value="Genomic_DNA"/>
</dbReference>
<dbReference type="InterPro" id="IPR029787">
    <property type="entry name" value="Nucleotide_cyclase"/>
</dbReference>
<dbReference type="SMART" id="SM00267">
    <property type="entry name" value="GGDEF"/>
    <property type="match status" value="1"/>
</dbReference>
<dbReference type="InterPro" id="IPR050706">
    <property type="entry name" value="Cyclic-di-GMP_PDE-like"/>
</dbReference>
<feature type="transmembrane region" description="Helical" evidence="1">
    <location>
        <begin position="278"/>
        <end position="297"/>
    </location>
</feature>
<organism evidence="5 6">
    <name type="scientific">Pseudoalteromonas spongiae</name>
    <dbReference type="NCBI Taxonomy" id="298657"/>
    <lineage>
        <taxon>Bacteria</taxon>
        <taxon>Pseudomonadati</taxon>
        <taxon>Pseudomonadota</taxon>
        <taxon>Gammaproteobacteria</taxon>
        <taxon>Alteromonadales</taxon>
        <taxon>Pseudoalteromonadaceae</taxon>
        <taxon>Pseudoalteromonas</taxon>
    </lineage>
</organism>
<evidence type="ECO:0000313" key="5">
    <source>
        <dbReference type="EMBL" id="MEI4550345.1"/>
    </source>
</evidence>
<feature type="domain" description="EAL" evidence="2">
    <location>
        <begin position="519"/>
        <end position="772"/>
    </location>
</feature>
<evidence type="ECO:0000259" key="3">
    <source>
        <dbReference type="PROSITE" id="PS50885"/>
    </source>
</evidence>
<dbReference type="InterPro" id="IPR000160">
    <property type="entry name" value="GGDEF_dom"/>
</dbReference>
<dbReference type="InterPro" id="IPR035919">
    <property type="entry name" value="EAL_sf"/>
</dbReference>
<accession>A0ABU8EU84</accession>
<dbReference type="PROSITE" id="PS50885">
    <property type="entry name" value="HAMP"/>
    <property type="match status" value="1"/>
</dbReference>
<dbReference type="PROSITE" id="PS50887">
    <property type="entry name" value="GGDEF"/>
    <property type="match status" value="1"/>
</dbReference>
<dbReference type="InterPro" id="IPR001633">
    <property type="entry name" value="EAL_dom"/>
</dbReference>
<keyword evidence="1" id="KW-1133">Transmembrane helix</keyword>
<dbReference type="Gene3D" id="3.20.20.450">
    <property type="entry name" value="EAL domain"/>
    <property type="match status" value="1"/>
</dbReference>
<comment type="caution">
    <text evidence="5">The sequence shown here is derived from an EMBL/GenBank/DDBJ whole genome shotgun (WGS) entry which is preliminary data.</text>
</comment>
<dbReference type="Pfam" id="PF14827">
    <property type="entry name" value="dCache_3"/>
    <property type="match status" value="1"/>
</dbReference>
<dbReference type="CDD" id="cd01948">
    <property type="entry name" value="EAL"/>
    <property type="match status" value="1"/>
</dbReference>
<evidence type="ECO:0000259" key="4">
    <source>
        <dbReference type="PROSITE" id="PS50887"/>
    </source>
</evidence>
<gene>
    <name evidence="5" type="ORF">WAE96_11780</name>
</gene>
<dbReference type="SMART" id="SM00304">
    <property type="entry name" value="HAMP"/>
    <property type="match status" value="1"/>
</dbReference>
<name>A0ABU8EU84_9GAMM</name>
<feature type="domain" description="GGDEF" evidence="4">
    <location>
        <begin position="382"/>
        <end position="510"/>
    </location>
</feature>
<keyword evidence="6" id="KW-1185">Reference proteome</keyword>
<dbReference type="PANTHER" id="PTHR33121">
    <property type="entry name" value="CYCLIC DI-GMP PHOSPHODIESTERASE PDEF"/>
    <property type="match status" value="1"/>
</dbReference>
<dbReference type="InterPro" id="IPR003660">
    <property type="entry name" value="HAMP_dom"/>
</dbReference>
<feature type="domain" description="HAMP" evidence="3">
    <location>
        <begin position="298"/>
        <end position="350"/>
    </location>
</feature>
<sequence length="785" mass="88656">MRLFKVRSLQSKILILFLFLLLLVQLVSFYFTYHTNVKLESTQLNNRLSNASNIFETQFNNRRYYLSAFAETAAKDYGLKSVLDEDTKSFLVALNNHRKRIDSDLAMAINSEGIVFAQLVTYTNDDGIVKVRVGKGQGEPFSQPTSFLQQETAQLVFIDDLLYQLSFAPIKSGSRIVGWVGFGYLINNALANELATLADVNIGFASFDGKHYQVIASSDEDNYPIKADVFKRIIANTEHQYLYNRIELGNTDNGYISAVLFESRADLLKSIDIQWPRLVLLVFITVLLSTFGAIAIARGITRPIKSLISQVKSISKGNYDGIVNVSGSRELKQLSNEFNDMTKAIISREQTISFQAFHDQLTHLPNRNALVTAIEKRQTSKHDFLIVQLSILRAEEIAETLGYQASDYVINEVANRIENTPHDFDCYHLGNENFILLIENQNIDALIDTLQSALTMQCQFQNIHLHLQFTFGVVVASQHPNCSVAELLQKSNVAIQRAKNNKKAFQIYDPIFDQNAIERLFLTNNLRTAIEQNQLTLFFQPKLSLKTMEISHVEALVRWQHPEKGLIPPDSFISIAEKTGQMDALTRWVTNAAINQYLAWQSNGIHINIAINISAENILDKSYPDYVISLKQQHQLTDCAITLEVTEDAVVDDPEKATEVLNYLNQSGFKLSIDDYGTGYSSLAQLKQLPVQELKIDRSFVQHLLDNENDQIIVKSTIELAHNMGLSVVAEGIEDEATLLFLQSQGCELAQGYFISKPLPAHEFEAWLSQSNYKKQTKTHAKVLD</sequence>
<evidence type="ECO:0000259" key="2">
    <source>
        <dbReference type="PROSITE" id="PS50883"/>
    </source>
</evidence>
<evidence type="ECO:0000313" key="6">
    <source>
        <dbReference type="Proteomes" id="UP001382455"/>
    </source>
</evidence>
<dbReference type="SUPFAM" id="SSF141868">
    <property type="entry name" value="EAL domain-like"/>
    <property type="match status" value="1"/>
</dbReference>
<reference evidence="5 6" key="1">
    <citation type="submission" date="2023-12" db="EMBL/GenBank/DDBJ databases">
        <title>Friends and Foes: Symbiotic and Algicidal bacterial influence on Karenia brevis blooms.</title>
        <authorList>
            <person name="Fei C."/>
            <person name="Mohamed A.R."/>
            <person name="Booker A."/>
            <person name="Arshad M."/>
            <person name="Klass S."/>
            <person name="Ahn S."/>
            <person name="Gilbert P.M."/>
            <person name="Heil C.A."/>
            <person name="Martinez J.M."/>
            <person name="Amin S.A."/>
        </authorList>
    </citation>
    <scope>NUCLEOTIDE SEQUENCE [LARGE SCALE GENOMIC DNA]</scope>
    <source>
        <strain evidence="5 6">CE15</strain>
    </source>
</reference>